<dbReference type="Proteomes" id="UP000076532">
    <property type="component" value="Unassembled WGS sequence"/>
</dbReference>
<name>A0A165XAI1_9AGAM</name>
<proteinExistence type="predicted"/>
<evidence type="ECO:0000313" key="2">
    <source>
        <dbReference type="Proteomes" id="UP000076532"/>
    </source>
</evidence>
<organism evidence="1 2">
    <name type="scientific">Athelia psychrophila</name>
    <dbReference type="NCBI Taxonomy" id="1759441"/>
    <lineage>
        <taxon>Eukaryota</taxon>
        <taxon>Fungi</taxon>
        <taxon>Dikarya</taxon>
        <taxon>Basidiomycota</taxon>
        <taxon>Agaricomycotina</taxon>
        <taxon>Agaricomycetes</taxon>
        <taxon>Agaricomycetidae</taxon>
        <taxon>Atheliales</taxon>
        <taxon>Atheliaceae</taxon>
        <taxon>Athelia</taxon>
    </lineage>
</organism>
<feature type="non-terminal residue" evidence="1">
    <location>
        <position position="1"/>
    </location>
</feature>
<dbReference type="EMBL" id="KV417723">
    <property type="protein sequence ID" value="KZP08361.1"/>
    <property type="molecule type" value="Genomic_DNA"/>
</dbReference>
<accession>A0A165XAI1</accession>
<keyword evidence="2" id="KW-1185">Reference proteome</keyword>
<protein>
    <submittedName>
        <fullName evidence="1">Uncharacterized protein</fullName>
    </submittedName>
</protein>
<reference evidence="1 2" key="1">
    <citation type="journal article" date="2016" name="Mol. Biol. Evol.">
        <title>Comparative Genomics of Early-Diverging Mushroom-Forming Fungi Provides Insights into the Origins of Lignocellulose Decay Capabilities.</title>
        <authorList>
            <person name="Nagy L.G."/>
            <person name="Riley R."/>
            <person name="Tritt A."/>
            <person name="Adam C."/>
            <person name="Daum C."/>
            <person name="Floudas D."/>
            <person name="Sun H."/>
            <person name="Yadav J.S."/>
            <person name="Pangilinan J."/>
            <person name="Larsson K.H."/>
            <person name="Matsuura K."/>
            <person name="Barry K."/>
            <person name="Labutti K."/>
            <person name="Kuo R."/>
            <person name="Ohm R.A."/>
            <person name="Bhattacharya S.S."/>
            <person name="Shirouzu T."/>
            <person name="Yoshinaga Y."/>
            <person name="Martin F.M."/>
            <person name="Grigoriev I.V."/>
            <person name="Hibbett D.S."/>
        </authorList>
    </citation>
    <scope>NUCLEOTIDE SEQUENCE [LARGE SCALE GENOMIC DNA]</scope>
    <source>
        <strain evidence="1 2">CBS 109695</strain>
    </source>
</reference>
<gene>
    <name evidence="1" type="ORF">FIBSPDRAFT_761520</name>
</gene>
<evidence type="ECO:0000313" key="1">
    <source>
        <dbReference type="EMBL" id="KZP08361.1"/>
    </source>
</evidence>
<sequence length="79" mass="8480">LIDDINTAAKLHVQDAIAKSSKGLLLRGRMHSHGNRATVAEPIAFRLYLTATTPGHRKALASLLLADPPRRGAATRMSP</sequence>
<dbReference type="AlphaFoldDB" id="A0A165XAI1"/>